<sequence>MGDESDRFLILEFKNWPFPSNVSRGNKRWRILSTGQQQLQHVAHHKNNEDAAKDPFLVNRCNQPLVFTSAAAKEMVARTDGKGEKRGKGRAGEALSRVSVRTGQREGIREGEEARRGKTERRTGLGEESIRRRKGDDDVEKKRAQT</sequence>
<evidence type="ECO:0000313" key="3">
    <source>
        <dbReference type="Proteomes" id="UP001153269"/>
    </source>
</evidence>
<dbReference type="EMBL" id="CADEAL010004242">
    <property type="protein sequence ID" value="CAB1455164.1"/>
    <property type="molecule type" value="Genomic_DNA"/>
</dbReference>
<reference evidence="2" key="1">
    <citation type="submission" date="2020-03" db="EMBL/GenBank/DDBJ databases">
        <authorList>
            <person name="Weist P."/>
        </authorList>
    </citation>
    <scope>NUCLEOTIDE SEQUENCE</scope>
</reference>
<feature type="region of interest" description="Disordered" evidence="1">
    <location>
        <begin position="76"/>
        <end position="146"/>
    </location>
</feature>
<keyword evidence="3" id="KW-1185">Reference proteome</keyword>
<name>A0A9N7VR49_PLEPL</name>
<feature type="compositionally biased region" description="Basic and acidic residues" evidence="1">
    <location>
        <begin position="103"/>
        <end position="146"/>
    </location>
</feature>
<proteinExistence type="predicted"/>
<feature type="compositionally biased region" description="Basic and acidic residues" evidence="1">
    <location>
        <begin position="76"/>
        <end position="86"/>
    </location>
</feature>
<dbReference type="AlphaFoldDB" id="A0A9N7VR49"/>
<organism evidence="2 3">
    <name type="scientific">Pleuronectes platessa</name>
    <name type="common">European plaice</name>
    <dbReference type="NCBI Taxonomy" id="8262"/>
    <lineage>
        <taxon>Eukaryota</taxon>
        <taxon>Metazoa</taxon>
        <taxon>Chordata</taxon>
        <taxon>Craniata</taxon>
        <taxon>Vertebrata</taxon>
        <taxon>Euteleostomi</taxon>
        <taxon>Actinopterygii</taxon>
        <taxon>Neopterygii</taxon>
        <taxon>Teleostei</taxon>
        <taxon>Neoteleostei</taxon>
        <taxon>Acanthomorphata</taxon>
        <taxon>Carangaria</taxon>
        <taxon>Pleuronectiformes</taxon>
        <taxon>Pleuronectoidei</taxon>
        <taxon>Pleuronectidae</taxon>
        <taxon>Pleuronectes</taxon>
    </lineage>
</organism>
<comment type="caution">
    <text evidence="2">The sequence shown here is derived from an EMBL/GenBank/DDBJ whole genome shotgun (WGS) entry which is preliminary data.</text>
</comment>
<accession>A0A9N7VR49</accession>
<gene>
    <name evidence="2" type="ORF">PLEPLA_LOCUS42935</name>
</gene>
<evidence type="ECO:0000256" key="1">
    <source>
        <dbReference type="SAM" id="MobiDB-lite"/>
    </source>
</evidence>
<dbReference type="Proteomes" id="UP001153269">
    <property type="component" value="Unassembled WGS sequence"/>
</dbReference>
<evidence type="ECO:0000313" key="2">
    <source>
        <dbReference type="EMBL" id="CAB1455164.1"/>
    </source>
</evidence>
<protein>
    <submittedName>
        <fullName evidence="2">Uncharacterized protein</fullName>
    </submittedName>
</protein>